<evidence type="ECO:0000313" key="2">
    <source>
        <dbReference type="Proteomes" id="UP001498935"/>
    </source>
</evidence>
<keyword evidence="2" id="KW-1185">Reference proteome</keyword>
<protein>
    <submittedName>
        <fullName evidence="1">Uncharacterized protein</fullName>
    </submittedName>
</protein>
<dbReference type="Proteomes" id="UP001498935">
    <property type="component" value="Unassembled WGS sequence"/>
</dbReference>
<organism evidence="1 2">
    <name type="scientific">Brevibacterium ammoniilyticum</name>
    <dbReference type="NCBI Taxonomy" id="1046555"/>
    <lineage>
        <taxon>Bacteria</taxon>
        <taxon>Bacillati</taxon>
        <taxon>Actinomycetota</taxon>
        <taxon>Actinomycetes</taxon>
        <taxon>Micrococcales</taxon>
        <taxon>Brevibacteriaceae</taxon>
        <taxon>Brevibacterium</taxon>
    </lineage>
</organism>
<sequence length="121" mass="13363">MAKLSSHLDQAEVPCWLPKIVIVAYSVRDSLSPERFSGIGSGSDSGTVRGSGADIVRQRSQENNECAVPRLVPRDRASVRVRRFTSPPVQVADCSVRLVPTVRRILDAFRRSSTVRRLCSL</sequence>
<evidence type="ECO:0000313" key="1">
    <source>
        <dbReference type="EMBL" id="GAA5341245.1"/>
    </source>
</evidence>
<accession>A0ABP9U0V7</accession>
<dbReference type="EMBL" id="BAABNP010000008">
    <property type="protein sequence ID" value="GAA5341245.1"/>
    <property type="molecule type" value="Genomic_DNA"/>
</dbReference>
<name>A0ABP9U0V7_9MICO</name>
<proteinExistence type="predicted"/>
<comment type="caution">
    <text evidence="1">The sequence shown here is derived from an EMBL/GenBank/DDBJ whole genome shotgun (WGS) entry which is preliminary data.</text>
</comment>
<gene>
    <name evidence="1" type="ORF">KACC15558_22850</name>
</gene>
<reference evidence="1 2" key="1">
    <citation type="submission" date="2024-02" db="EMBL/GenBank/DDBJ databases">
        <title>Characterization of antibiotic resistant novel bacterial strains and their environmental applications.</title>
        <authorList>
            <person name="Manzoor S."/>
            <person name="Abbas S."/>
            <person name="Arshad M."/>
            <person name="Li W.J."/>
            <person name="Ahmed I."/>
        </authorList>
    </citation>
    <scope>NUCLEOTIDE SEQUENCE [LARGE SCALE GENOMIC DNA]</scope>
    <source>
        <strain evidence="1 2">KACC 15558</strain>
    </source>
</reference>